<evidence type="ECO:0000256" key="2">
    <source>
        <dbReference type="ARBA" id="ARBA00022490"/>
    </source>
</evidence>
<dbReference type="InterPro" id="IPR006070">
    <property type="entry name" value="Sua5-like_dom"/>
</dbReference>
<comment type="catalytic activity">
    <reaction evidence="8 9">
        <text>L-threonine + hydrogencarbonate + ATP = L-threonylcarbamoyladenylate + diphosphate + H2O</text>
        <dbReference type="Rhea" id="RHEA:36407"/>
        <dbReference type="ChEBI" id="CHEBI:15377"/>
        <dbReference type="ChEBI" id="CHEBI:17544"/>
        <dbReference type="ChEBI" id="CHEBI:30616"/>
        <dbReference type="ChEBI" id="CHEBI:33019"/>
        <dbReference type="ChEBI" id="CHEBI:57926"/>
        <dbReference type="ChEBI" id="CHEBI:73682"/>
        <dbReference type="EC" id="2.7.7.87"/>
    </reaction>
</comment>
<evidence type="ECO:0000256" key="9">
    <source>
        <dbReference type="HAMAP-Rule" id="MF_01852"/>
    </source>
</evidence>
<keyword evidence="7 9" id="KW-0067">ATP-binding</keyword>
<dbReference type="GO" id="GO:0000049">
    <property type="term" value="F:tRNA binding"/>
    <property type="evidence" value="ECO:0007669"/>
    <property type="project" value="TreeGrafter"/>
</dbReference>
<dbReference type="GO" id="GO:0061710">
    <property type="term" value="F:L-threonylcarbamoyladenylate synthase"/>
    <property type="evidence" value="ECO:0007669"/>
    <property type="project" value="UniProtKB-EC"/>
</dbReference>
<dbReference type="GO" id="GO:0002949">
    <property type="term" value="P:tRNA threonylcarbamoyladenosine modification"/>
    <property type="evidence" value="ECO:0007669"/>
    <property type="project" value="UniProtKB-UniRule"/>
</dbReference>
<evidence type="ECO:0000256" key="6">
    <source>
        <dbReference type="ARBA" id="ARBA00022741"/>
    </source>
</evidence>
<comment type="caution">
    <text evidence="11">The sequence shown here is derived from an EMBL/GenBank/DDBJ whole genome shotgun (WGS) entry which is preliminary data.</text>
</comment>
<evidence type="ECO:0000256" key="8">
    <source>
        <dbReference type="ARBA" id="ARBA00048366"/>
    </source>
</evidence>
<dbReference type="InterPro" id="IPR017945">
    <property type="entry name" value="DHBP_synth_RibB-like_a/b_dom"/>
</dbReference>
<accession>A0A0G9H3D2</accession>
<dbReference type="HAMAP" id="MF_01852">
    <property type="entry name" value="TsaC"/>
    <property type="match status" value="1"/>
</dbReference>
<keyword evidence="2 9" id="KW-0963">Cytoplasm</keyword>
<reference evidence="11 12" key="1">
    <citation type="journal article" date="2015" name="Antonie Van Leeuwenhoek">
        <title>A phylogenomic and molecular marker based taxonomic framework for the order Xanthomonadales: proposal to transfer the families Algiphilaceae and Solimonadaceae to the order Nevskiales ord. nov. and to create a new family within the order Xanthomonadales, the family Rhodanobacteraceae fam. nov., containing the genus Rhodanobacter and its closest relatives.</title>
        <authorList>
            <person name="Naushad S."/>
            <person name="Adeolu M."/>
            <person name="Wong S."/>
            <person name="Sohail M."/>
            <person name="Schellhorn H.E."/>
            <person name="Gupta R.S."/>
        </authorList>
    </citation>
    <scope>NUCLEOTIDE SEQUENCE [LARGE SCALE GENOMIC DNA]</scope>
    <source>
        <strain evidence="11 12">DSM 16301</strain>
    </source>
</reference>
<dbReference type="PROSITE" id="PS51163">
    <property type="entry name" value="YRDC"/>
    <property type="match status" value="1"/>
</dbReference>
<dbReference type="GO" id="GO:0005524">
    <property type="term" value="F:ATP binding"/>
    <property type="evidence" value="ECO:0007669"/>
    <property type="project" value="UniProtKB-UniRule"/>
</dbReference>
<comment type="function">
    <text evidence="9">Required for the formation of a threonylcarbamoyl group on adenosine at position 37 (t(6)A37) in tRNAs that read codons beginning with adenine. Catalyzes the conversion of L-threonine, HCO(3)(-)/CO(2) and ATP to give threonylcarbamoyl-AMP (TC-AMP) as the acyladenylate intermediate, with the release of diphosphate.</text>
</comment>
<evidence type="ECO:0000256" key="7">
    <source>
        <dbReference type="ARBA" id="ARBA00022840"/>
    </source>
</evidence>
<keyword evidence="4 9" id="KW-0819">tRNA processing</keyword>
<comment type="similarity">
    <text evidence="9">Belongs to the SUA5 family. TsaC subfamily.</text>
</comment>
<dbReference type="OrthoDB" id="9814580at2"/>
<dbReference type="Proteomes" id="UP000035481">
    <property type="component" value="Unassembled WGS sequence"/>
</dbReference>
<dbReference type="EC" id="2.7.7.87" evidence="9"/>
<dbReference type="GO" id="GO:0006450">
    <property type="term" value="P:regulation of translational fidelity"/>
    <property type="evidence" value="ECO:0007669"/>
    <property type="project" value="TreeGrafter"/>
</dbReference>
<sequence>MTARFSLAELDAAAALVRSGGVLAYPTEAVFGLGCDPHNRVAFERLFALKQRPPTQGVLLIASDFAQVERYIDLAAVPDAVLAQVRESWPGPNTWIFPRSQDVPAWVAGAHAGIALRVTAHEPAAALCRAYGAALVSTSANPHGQPPARSADVAADYFGPALDGLLDAPTGEQQRPTVIRDALSGAIIRA</sequence>
<dbReference type="PATRIC" id="fig|1440762.4.peg.837"/>
<dbReference type="GO" id="GO:0005737">
    <property type="term" value="C:cytoplasm"/>
    <property type="evidence" value="ECO:0007669"/>
    <property type="project" value="UniProtKB-SubCell"/>
</dbReference>
<evidence type="ECO:0000313" key="11">
    <source>
        <dbReference type="EMBL" id="KLD64345.1"/>
    </source>
</evidence>
<keyword evidence="3 9" id="KW-0808">Transferase</keyword>
<evidence type="ECO:0000256" key="3">
    <source>
        <dbReference type="ARBA" id="ARBA00022679"/>
    </source>
</evidence>
<evidence type="ECO:0000259" key="10">
    <source>
        <dbReference type="PROSITE" id="PS51163"/>
    </source>
</evidence>
<dbReference type="EMBL" id="JPLA01000019">
    <property type="protein sequence ID" value="KLD64345.1"/>
    <property type="molecule type" value="Genomic_DNA"/>
</dbReference>
<dbReference type="SUPFAM" id="SSF55821">
    <property type="entry name" value="YrdC/RibB"/>
    <property type="match status" value="1"/>
</dbReference>
<keyword evidence="6 9" id="KW-0547">Nucleotide-binding</keyword>
<feature type="domain" description="YrdC-like" evidence="10">
    <location>
        <begin position="7"/>
        <end position="190"/>
    </location>
</feature>
<dbReference type="PANTHER" id="PTHR17490">
    <property type="entry name" value="SUA5"/>
    <property type="match status" value="1"/>
</dbReference>
<proteinExistence type="inferred from homology"/>
<keyword evidence="5 9" id="KW-0548">Nucleotidyltransferase</keyword>
<name>A0A0G9H3D2_9GAMM</name>
<protein>
    <recommendedName>
        <fullName evidence="9">Threonylcarbamoyl-AMP synthase</fullName>
        <shortName evidence="9">TC-AMP synthase</shortName>
        <ecNumber evidence="9">2.7.7.87</ecNumber>
    </recommendedName>
    <alternativeName>
        <fullName evidence="9">L-threonylcarbamoyladenylate synthase</fullName>
    </alternativeName>
    <alternativeName>
        <fullName evidence="9">t(6)A37 threonylcarbamoyladenosine biosynthesis protein TsaC</fullName>
    </alternativeName>
    <alternativeName>
        <fullName evidence="9">tRNA threonylcarbamoyladenosine biosynthesis protein TsaC</fullName>
    </alternativeName>
</protein>
<gene>
    <name evidence="9" type="primary">tsaC</name>
    <name evidence="11" type="ORF">Y882_07230</name>
</gene>
<evidence type="ECO:0000256" key="1">
    <source>
        <dbReference type="ARBA" id="ARBA00004496"/>
    </source>
</evidence>
<dbReference type="InterPro" id="IPR050156">
    <property type="entry name" value="TC-AMP_synthase_SUA5"/>
</dbReference>
<dbReference type="RefSeq" id="WP_046971206.1">
    <property type="nucleotide sequence ID" value="NZ_JPLA01000019.1"/>
</dbReference>
<dbReference type="Gene3D" id="3.90.870.10">
    <property type="entry name" value="DHBP synthase"/>
    <property type="match status" value="1"/>
</dbReference>
<evidence type="ECO:0000256" key="4">
    <source>
        <dbReference type="ARBA" id="ARBA00022694"/>
    </source>
</evidence>
<evidence type="ECO:0000313" key="12">
    <source>
        <dbReference type="Proteomes" id="UP000035481"/>
    </source>
</evidence>
<dbReference type="GO" id="GO:0003725">
    <property type="term" value="F:double-stranded RNA binding"/>
    <property type="evidence" value="ECO:0007669"/>
    <property type="project" value="InterPro"/>
</dbReference>
<evidence type="ECO:0000256" key="5">
    <source>
        <dbReference type="ARBA" id="ARBA00022695"/>
    </source>
</evidence>
<dbReference type="Pfam" id="PF01300">
    <property type="entry name" value="Sua5_yciO_yrdC"/>
    <property type="match status" value="1"/>
</dbReference>
<dbReference type="STRING" id="1440762.Y882_07230"/>
<dbReference type="AlphaFoldDB" id="A0A0G9H3D2"/>
<dbReference type="PANTHER" id="PTHR17490:SF18">
    <property type="entry name" value="THREONYLCARBAMOYL-AMP SYNTHASE"/>
    <property type="match status" value="1"/>
</dbReference>
<organism evidence="11 12">
    <name type="scientific">Dyella japonica DSM 16301</name>
    <dbReference type="NCBI Taxonomy" id="1440762"/>
    <lineage>
        <taxon>Bacteria</taxon>
        <taxon>Pseudomonadati</taxon>
        <taxon>Pseudomonadota</taxon>
        <taxon>Gammaproteobacteria</taxon>
        <taxon>Lysobacterales</taxon>
        <taxon>Rhodanobacteraceae</taxon>
        <taxon>Dyella</taxon>
    </lineage>
</organism>
<comment type="subcellular location">
    <subcellularLocation>
        <location evidence="1 9">Cytoplasm</location>
    </subcellularLocation>
</comment>
<dbReference type="InterPro" id="IPR023535">
    <property type="entry name" value="TC-AMP_synthase"/>
</dbReference>